<dbReference type="Gene3D" id="3.40.50.880">
    <property type="match status" value="1"/>
</dbReference>
<keyword evidence="2" id="KW-0315">Glutamine amidotransferase</keyword>
<organism evidence="2 3">
    <name type="scientific">Paraoerskovia sediminicola</name>
    <dbReference type="NCBI Taxonomy" id="1138587"/>
    <lineage>
        <taxon>Bacteria</taxon>
        <taxon>Bacillati</taxon>
        <taxon>Actinomycetota</taxon>
        <taxon>Actinomycetes</taxon>
        <taxon>Micrococcales</taxon>
        <taxon>Cellulomonadaceae</taxon>
        <taxon>Paraoerskovia</taxon>
    </lineage>
</organism>
<dbReference type="CDD" id="cd01741">
    <property type="entry name" value="GATase1_1"/>
    <property type="match status" value="1"/>
</dbReference>
<dbReference type="PANTHER" id="PTHR42695">
    <property type="entry name" value="GLUTAMINE AMIDOTRANSFERASE YLR126C-RELATED"/>
    <property type="match status" value="1"/>
</dbReference>
<reference evidence="3" key="1">
    <citation type="journal article" date="2019" name="Int. J. Syst. Evol. Microbiol.">
        <title>The Global Catalogue of Microorganisms (GCM) 10K type strain sequencing project: providing services to taxonomists for standard genome sequencing and annotation.</title>
        <authorList>
            <consortium name="The Broad Institute Genomics Platform"/>
            <consortium name="The Broad Institute Genome Sequencing Center for Infectious Disease"/>
            <person name="Wu L."/>
            <person name="Ma J."/>
        </authorList>
    </citation>
    <scope>NUCLEOTIDE SEQUENCE [LARGE SCALE GENOMIC DNA]</scope>
    <source>
        <strain evidence="3">NBRC 108565</strain>
    </source>
</reference>
<evidence type="ECO:0000313" key="2">
    <source>
        <dbReference type="EMBL" id="BDZ42658.1"/>
    </source>
</evidence>
<evidence type="ECO:0000259" key="1">
    <source>
        <dbReference type="Pfam" id="PF00117"/>
    </source>
</evidence>
<dbReference type="SUPFAM" id="SSF52317">
    <property type="entry name" value="Class I glutamine amidotransferase-like"/>
    <property type="match status" value="1"/>
</dbReference>
<accession>A0ABN6XCF5</accession>
<evidence type="ECO:0000313" key="3">
    <source>
        <dbReference type="Proteomes" id="UP001321475"/>
    </source>
</evidence>
<dbReference type="PROSITE" id="PS51273">
    <property type="entry name" value="GATASE_TYPE_1"/>
    <property type="match status" value="1"/>
</dbReference>
<gene>
    <name evidence="2" type="primary">guaA_2</name>
    <name evidence="2" type="ORF">GCM10025865_19570</name>
</gene>
<proteinExistence type="predicted"/>
<dbReference type="InterPro" id="IPR044992">
    <property type="entry name" value="ChyE-like"/>
</dbReference>
<protein>
    <submittedName>
        <fullName evidence="2">Glutamine amidotransferase</fullName>
    </submittedName>
</protein>
<dbReference type="PANTHER" id="PTHR42695:SF5">
    <property type="entry name" value="GLUTAMINE AMIDOTRANSFERASE YLR126C-RELATED"/>
    <property type="match status" value="1"/>
</dbReference>
<dbReference type="InterPro" id="IPR017926">
    <property type="entry name" value="GATASE"/>
</dbReference>
<keyword evidence="3" id="KW-1185">Reference proteome</keyword>
<feature type="domain" description="Glutamine amidotransferase" evidence="1">
    <location>
        <begin position="64"/>
        <end position="200"/>
    </location>
</feature>
<dbReference type="InterPro" id="IPR029062">
    <property type="entry name" value="Class_I_gatase-like"/>
</dbReference>
<name>A0ABN6XCF5_9CELL</name>
<dbReference type="Pfam" id="PF00117">
    <property type="entry name" value="GATase"/>
    <property type="match status" value="1"/>
</dbReference>
<sequence length="255" mass="26410">MAFDGTVLAVNRTENLRTEPVVTVVQSDPDFGLGTLAAAIGDGARVLRTDLGEVLPPLHEVGDALVVLGGGLAVHADAPWLSDLRDLLREAVSAGVPVLAIGLGAQLLAVATGGRVEIAPPPGPERGVTSLYWRRGACDDAVLGRVVDVRARTTPVVGHHSDAIVDLPAEAVWLGSSSLYPFQGFRVGSALGLQFQPEADAALVAGWAAHLDADQARTLRTEFALHEEEVARTGAALGAAFMAQVRASIGDPVDA</sequence>
<dbReference type="Proteomes" id="UP001321475">
    <property type="component" value="Chromosome"/>
</dbReference>
<dbReference type="EMBL" id="AP027729">
    <property type="protein sequence ID" value="BDZ42658.1"/>
    <property type="molecule type" value="Genomic_DNA"/>
</dbReference>